<dbReference type="SUPFAM" id="SSF55073">
    <property type="entry name" value="Nucleotide cyclase"/>
    <property type="match status" value="1"/>
</dbReference>
<dbReference type="CDD" id="cd00130">
    <property type="entry name" value="PAS"/>
    <property type="match status" value="2"/>
</dbReference>
<dbReference type="Pfam" id="PF00563">
    <property type="entry name" value="EAL"/>
    <property type="match status" value="1"/>
</dbReference>
<proteinExistence type="predicted"/>
<dbReference type="PANTHER" id="PTHR44757">
    <property type="entry name" value="DIGUANYLATE CYCLASE DGCP"/>
    <property type="match status" value="1"/>
</dbReference>
<dbReference type="Pfam" id="PF00990">
    <property type="entry name" value="GGDEF"/>
    <property type="match status" value="1"/>
</dbReference>
<dbReference type="PATRIC" id="fig|632773.3.peg.188"/>
<keyword evidence="5" id="KW-1185">Reference proteome</keyword>
<protein>
    <submittedName>
        <fullName evidence="4">Diguanylate cyclase/phosphodiesterase (GGDEF &amp; EAL domains) with PAS/PAC sensor(S)</fullName>
    </submittedName>
</protein>
<dbReference type="SMART" id="SM00052">
    <property type="entry name" value="EAL"/>
    <property type="match status" value="1"/>
</dbReference>
<dbReference type="InterPro" id="IPR043128">
    <property type="entry name" value="Rev_trsase/Diguanyl_cyclase"/>
</dbReference>
<dbReference type="PANTHER" id="PTHR44757:SF2">
    <property type="entry name" value="BIOFILM ARCHITECTURE MAINTENANCE PROTEIN MBAA"/>
    <property type="match status" value="1"/>
</dbReference>
<dbReference type="EMBL" id="CP012502">
    <property type="protein sequence ID" value="AOM81571.1"/>
    <property type="molecule type" value="Genomic_DNA"/>
</dbReference>
<dbReference type="InterPro" id="IPR029787">
    <property type="entry name" value="Nucleotide_cyclase"/>
</dbReference>
<dbReference type="AlphaFoldDB" id="A0A1D7QRE6"/>
<dbReference type="PROSITE" id="PS50883">
    <property type="entry name" value="EAL"/>
    <property type="match status" value="1"/>
</dbReference>
<dbReference type="InterPro" id="IPR035965">
    <property type="entry name" value="PAS-like_dom_sf"/>
</dbReference>
<dbReference type="NCBIfam" id="TIGR00254">
    <property type="entry name" value="GGDEF"/>
    <property type="match status" value="1"/>
</dbReference>
<dbReference type="KEGG" id="bbev:BBEV_0176"/>
<evidence type="ECO:0000313" key="4">
    <source>
        <dbReference type="EMBL" id="AOM81571.1"/>
    </source>
</evidence>
<dbReference type="RefSeq" id="WP_069363733.1">
    <property type="nucleotide sequence ID" value="NZ_CP012502.1"/>
</dbReference>
<dbReference type="STRING" id="632773.BBEV_0176"/>
<dbReference type="CDD" id="cd01949">
    <property type="entry name" value="GGDEF"/>
    <property type="match status" value="1"/>
</dbReference>
<dbReference type="Proteomes" id="UP000094463">
    <property type="component" value="Chromosome"/>
</dbReference>
<evidence type="ECO:0000313" key="5">
    <source>
        <dbReference type="Proteomes" id="UP000094463"/>
    </source>
</evidence>
<sequence>MNEYGKGENLIYTDLLHWVKRPGMAHFNALFKGSAHAVLVLDARQHVVYCNPQFTSLFGHQREDIVEKPVLGLFQDSGGALSPPNTLDRVFKGEMVIAETERQDIEKKRVPVHLFAYPLIDDDQVTGAVVTYIDRTVAEGNREMALLFERSLKNINDGVMITDQSGTIIWVNQAFERITGYSEEEAKGQNPRILNAGVHTKAYFNAMWQSLENRGFWRGEIWNRRKDQSVYRQRLSTSRMQSPDGETYYIAVIHELSDPDDIQERLATLETTDPVTGLSNRGTMKSFIRRKLNRSDYNQDRFAVLTIEITNFHEINDTIGHSFGDKLLKAIADRLLTLVPDPDCLGRIGGDDFLVVLDGEGDELDAPINGLVEQLEQAFAIEDTMIYIQPSVGVSRFPVDCDDTDDLMQTATLAVGYARESVVDHVSYFSKTKADEIRRRFLIANQLKGAAKRQEWELVYQPIVDVLTGNLVKVEALLRWQSHELGRVSPGEFIPIAEKTGQIIDIGKWVLEDVCSQLAYWRKTGRNAVPVSVNLSVRQLEQESFSTGFKGILKHWRIPSEWIQVEITETLSKGNLPRILVNLNALSRMGIRIAIDDFGTGYSSFSYLTELGLNDMKVDQSFIRATAQEADTEKLVRAMLQIAEGLGLQTVAEGVETECHHEKIKALGFTYGQGYYYARPQRAEVFEREWLTTKQNKSI</sequence>
<dbReference type="InterPro" id="IPR000160">
    <property type="entry name" value="GGDEF_dom"/>
</dbReference>
<feature type="domain" description="PAS" evidence="1">
    <location>
        <begin position="23"/>
        <end position="71"/>
    </location>
</feature>
<dbReference type="SMART" id="SM00267">
    <property type="entry name" value="GGDEF"/>
    <property type="match status" value="1"/>
</dbReference>
<gene>
    <name evidence="4" type="primary">gmr</name>
    <name evidence="4" type="ORF">BBEV_0176</name>
</gene>
<dbReference type="NCBIfam" id="TIGR00229">
    <property type="entry name" value="sensory_box"/>
    <property type="match status" value="2"/>
</dbReference>
<feature type="domain" description="EAL" evidence="2">
    <location>
        <begin position="440"/>
        <end position="694"/>
    </location>
</feature>
<dbReference type="SUPFAM" id="SSF55785">
    <property type="entry name" value="PYP-like sensor domain (PAS domain)"/>
    <property type="match status" value="2"/>
</dbReference>
<dbReference type="InterPro" id="IPR001633">
    <property type="entry name" value="EAL_dom"/>
</dbReference>
<dbReference type="InterPro" id="IPR035919">
    <property type="entry name" value="EAL_sf"/>
</dbReference>
<dbReference type="SUPFAM" id="SSF141868">
    <property type="entry name" value="EAL domain-like"/>
    <property type="match status" value="1"/>
</dbReference>
<dbReference type="SMART" id="SM00091">
    <property type="entry name" value="PAS"/>
    <property type="match status" value="2"/>
</dbReference>
<accession>A0A1D7QRE6</accession>
<dbReference type="Gene3D" id="3.30.450.20">
    <property type="entry name" value="PAS domain"/>
    <property type="match status" value="2"/>
</dbReference>
<dbReference type="Gene3D" id="3.20.20.450">
    <property type="entry name" value="EAL domain"/>
    <property type="match status" value="1"/>
</dbReference>
<evidence type="ECO:0000259" key="3">
    <source>
        <dbReference type="PROSITE" id="PS50887"/>
    </source>
</evidence>
<organism evidence="4 5">
    <name type="scientific">Salisediminibacterium beveridgei</name>
    <dbReference type="NCBI Taxonomy" id="632773"/>
    <lineage>
        <taxon>Bacteria</taxon>
        <taxon>Bacillati</taxon>
        <taxon>Bacillota</taxon>
        <taxon>Bacilli</taxon>
        <taxon>Bacillales</taxon>
        <taxon>Bacillaceae</taxon>
        <taxon>Salisediminibacterium</taxon>
    </lineage>
</organism>
<dbReference type="Pfam" id="PF13426">
    <property type="entry name" value="PAS_9"/>
    <property type="match status" value="2"/>
</dbReference>
<dbReference type="CDD" id="cd01948">
    <property type="entry name" value="EAL"/>
    <property type="match status" value="1"/>
</dbReference>
<evidence type="ECO:0000259" key="1">
    <source>
        <dbReference type="PROSITE" id="PS50112"/>
    </source>
</evidence>
<feature type="domain" description="GGDEF" evidence="3">
    <location>
        <begin position="300"/>
        <end position="431"/>
    </location>
</feature>
<dbReference type="InterPro" id="IPR052155">
    <property type="entry name" value="Biofilm_reg_signaling"/>
</dbReference>
<dbReference type="PROSITE" id="PS50887">
    <property type="entry name" value="GGDEF"/>
    <property type="match status" value="1"/>
</dbReference>
<reference evidence="4 5" key="1">
    <citation type="submission" date="2015-08" db="EMBL/GenBank/DDBJ databases">
        <title>The complete genome sequence of Bacillus beveridgei MLTeJB.</title>
        <authorList>
            <person name="Hanson T.E."/>
            <person name="Mesa C."/>
            <person name="Basesman S.M."/>
            <person name="Oremland R.S."/>
        </authorList>
    </citation>
    <scope>NUCLEOTIDE SEQUENCE [LARGE SCALE GENOMIC DNA]</scope>
    <source>
        <strain evidence="4 5">MLTeJB</strain>
    </source>
</reference>
<dbReference type="Gene3D" id="3.30.70.270">
    <property type="match status" value="1"/>
</dbReference>
<evidence type="ECO:0000259" key="2">
    <source>
        <dbReference type="PROSITE" id="PS50883"/>
    </source>
</evidence>
<name>A0A1D7QRE6_9BACI</name>
<dbReference type="PROSITE" id="PS50112">
    <property type="entry name" value="PAS"/>
    <property type="match status" value="2"/>
</dbReference>
<feature type="domain" description="PAS" evidence="1">
    <location>
        <begin position="144"/>
        <end position="190"/>
    </location>
</feature>
<dbReference type="InterPro" id="IPR000014">
    <property type="entry name" value="PAS"/>
</dbReference>